<organism evidence="1 2">
    <name type="scientific">Parasponia andersonii</name>
    <name type="common">Sponia andersonii</name>
    <dbReference type="NCBI Taxonomy" id="3476"/>
    <lineage>
        <taxon>Eukaryota</taxon>
        <taxon>Viridiplantae</taxon>
        <taxon>Streptophyta</taxon>
        <taxon>Embryophyta</taxon>
        <taxon>Tracheophyta</taxon>
        <taxon>Spermatophyta</taxon>
        <taxon>Magnoliopsida</taxon>
        <taxon>eudicotyledons</taxon>
        <taxon>Gunneridae</taxon>
        <taxon>Pentapetalae</taxon>
        <taxon>rosids</taxon>
        <taxon>fabids</taxon>
        <taxon>Rosales</taxon>
        <taxon>Cannabaceae</taxon>
        <taxon>Parasponia</taxon>
    </lineage>
</organism>
<dbReference type="AlphaFoldDB" id="A0A2P5BYS5"/>
<sequence>RTHQLLSLSPFPNFQTHFKNLSNQHRIPWLICTHWPSCYGHSHTNTLQARVPPTMTHKTTCRRVPQNLHLGRPFPHHHPHSCHSLLEPIWKLKPFNRSFIKNISFIGISQNPYKLFTTFL</sequence>
<feature type="non-terminal residue" evidence="1">
    <location>
        <position position="1"/>
    </location>
</feature>
<proteinExistence type="predicted"/>
<keyword evidence="2" id="KW-1185">Reference proteome</keyword>
<name>A0A2P5BYS5_PARAD</name>
<comment type="caution">
    <text evidence="1">The sequence shown here is derived from an EMBL/GenBank/DDBJ whole genome shotgun (WGS) entry which is preliminary data.</text>
</comment>
<gene>
    <name evidence="1" type="ORF">PanWU01x14_199180</name>
</gene>
<protein>
    <submittedName>
        <fullName evidence="1">Uncharacterized protein</fullName>
    </submittedName>
</protein>
<dbReference type="OrthoDB" id="10396468at2759"/>
<dbReference type="EMBL" id="JXTB01000201">
    <property type="protein sequence ID" value="PON53921.1"/>
    <property type="molecule type" value="Genomic_DNA"/>
</dbReference>
<reference evidence="2" key="1">
    <citation type="submission" date="2016-06" db="EMBL/GenBank/DDBJ databases">
        <title>Parallel loss of symbiosis genes in relatives of nitrogen-fixing non-legume Parasponia.</title>
        <authorList>
            <person name="Van Velzen R."/>
            <person name="Holmer R."/>
            <person name="Bu F."/>
            <person name="Rutten L."/>
            <person name="Van Zeijl A."/>
            <person name="Liu W."/>
            <person name="Santuari L."/>
            <person name="Cao Q."/>
            <person name="Sharma T."/>
            <person name="Shen D."/>
            <person name="Roswanjaya Y."/>
            <person name="Wardhani T."/>
            <person name="Kalhor M.S."/>
            <person name="Jansen J."/>
            <person name="Van den Hoogen J."/>
            <person name="Gungor B."/>
            <person name="Hartog M."/>
            <person name="Hontelez J."/>
            <person name="Verver J."/>
            <person name="Yang W.-C."/>
            <person name="Schijlen E."/>
            <person name="Repin R."/>
            <person name="Schilthuizen M."/>
            <person name="Schranz E."/>
            <person name="Heidstra R."/>
            <person name="Miyata K."/>
            <person name="Fedorova E."/>
            <person name="Kohlen W."/>
            <person name="Bisseling T."/>
            <person name="Smit S."/>
            <person name="Geurts R."/>
        </authorList>
    </citation>
    <scope>NUCLEOTIDE SEQUENCE [LARGE SCALE GENOMIC DNA]</scope>
    <source>
        <strain evidence="2">cv. WU1-14</strain>
    </source>
</reference>
<evidence type="ECO:0000313" key="1">
    <source>
        <dbReference type="EMBL" id="PON53921.1"/>
    </source>
</evidence>
<evidence type="ECO:0000313" key="2">
    <source>
        <dbReference type="Proteomes" id="UP000237105"/>
    </source>
</evidence>
<accession>A0A2P5BYS5</accession>
<dbReference type="Proteomes" id="UP000237105">
    <property type="component" value="Unassembled WGS sequence"/>
</dbReference>